<organism evidence="1 2">
    <name type="scientific">Galerina marginata (strain CBS 339.88)</name>
    <dbReference type="NCBI Taxonomy" id="685588"/>
    <lineage>
        <taxon>Eukaryota</taxon>
        <taxon>Fungi</taxon>
        <taxon>Dikarya</taxon>
        <taxon>Basidiomycota</taxon>
        <taxon>Agaricomycotina</taxon>
        <taxon>Agaricomycetes</taxon>
        <taxon>Agaricomycetidae</taxon>
        <taxon>Agaricales</taxon>
        <taxon>Agaricineae</taxon>
        <taxon>Strophariaceae</taxon>
        <taxon>Galerina</taxon>
    </lineage>
</organism>
<proteinExistence type="predicted"/>
<evidence type="ECO:0000313" key="2">
    <source>
        <dbReference type="Proteomes" id="UP000027222"/>
    </source>
</evidence>
<dbReference type="EMBL" id="KL142419">
    <property type="protein sequence ID" value="KDR66860.1"/>
    <property type="molecule type" value="Genomic_DNA"/>
</dbReference>
<dbReference type="AlphaFoldDB" id="A0A067S7M6"/>
<protein>
    <submittedName>
        <fullName evidence="1">Uncharacterized protein</fullName>
    </submittedName>
</protein>
<dbReference type="HOGENOM" id="CLU_2399841_0_0_1"/>
<name>A0A067S7M6_GALM3</name>
<reference evidence="2" key="1">
    <citation type="journal article" date="2014" name="Proc. Natl. Acad. Sci. U.S.A.">
        <title>Extensive sampling of basidiomycete genomes demonstrates inadequacy of the white-rot/brown-rot paradigm for wood decay fungi.</title>
        <authorList>
            <person name="Riley R."/>
            <person name="Salamov A.A."/>
            <person name="Brown D.W."/>
            <person name="Nagy L.G."/>
            <person name="Floudas D."/>
            <person name="Held B.W."/>
            <person name="Levasseur A."/>
            <person name="Lombard V."/>
            <person name="Morin E."/>
            <person name="Otillar R."/>
            <person name="Lindquist E.A."/>
            <person name="Sun H."/>
            <person name="LaButti K.M."/>
            <person name="Schmutz J."/>
            <person name="Jabbour D."/>
            <person name="Luo H."/>
            <person name="Baker S.E."/>
            <person name="Pisabarro A.G."/>
            <person name="Walton J.D."/>
            <person name="Blanchette R.A."/>
            <person name="Henrissat B."/>
            <person name="Martin F."/>
            <person name="Cullen D."/>
            <person name="Hibbett D.S."/>
            <person name="Grigoriev I.V."/>
        </authorList>
    </citation>
    <scope>NUCLEOTIDE SEQUENCE [LARGE SCALE GENOMIC DNA]</scope>
    <source>
        <strain evidence="2">CBS 339.88</strain>
    </source>
</reference>
<gene>
    <name evidence="1" type="ORF">GALMADRAFT_258737</name>
</gene>
<dbReference type="Proteomes" id="UP000027222">
    <property type="component" value="Unassembled WGS sequence"/>
</dbReference>
<accession>A0A067S7M6</accession>
<evidence type="ECO:0000313" key="1">
    <source>
        <dbReference type="EMBL" id="KDR66860.1"/>
    </source>
</evidence>
<keyword evidence="2" id="KW-1185">Reference proteome</keyword>
<sequence length="93" mass="10305">MPATHPDLLTGGSELGILYDIFNEIKRHEDGATPQPELQRLGSSTKVLVSVDDLLHSNNIYFDVPDVLIENNYLVEVFLVAGEPSAVRESVRK</sequence>